<dbReference type="EC" id="2.7.1.158" evidence="2 7"/>
<organism evidence="8">
    <name type="scientific">Phallusia mammillata</name>
    <dbReference type="NCBI Taxonomy" id="59560"/>
    <lineage>
        <taxon>Eukaryota</taxon>
        <taxon>Metazoa</taxon>
        <taxon>Chordata</taxon>
        <taxon>Tunicata</taxon>
        <taxon>Ascidiacea</taxon>
        <taxon>Phlebobranchia</taxon>
        <taxon>Ascidiidae</taxon>
        <taxon>Phallusia</taxon>
    </lineage>
</organism>
<keyword evidence="6 7" id="KW-0067">ATP-binding</keyword>
<dbReference type="AlphaFoldDB" id="A0A6F9DII8"/>
<dbReference type="InterPro" id="IPR009286">
    <property type="entry name" value="Ins_P5_2-kin"/>
</dbReference>
<dbReference type="GO" id="GO:0035299">
    <property type="term" value="F:inositol-1,3,4,5,6-pentakisphosphate 2-kinase activity"/>
    <property type="evidence" value="ECO:0007669"/>
    <property type="project" value="UniProtKB-EC"/>
</dbReference>
<dbReference type="InterPro" id="IPR043001">
    <property type="entry name" value="IP5_2-K_N_lobe"/>
</dbReference>
<proteinExistence type="evidence at transcript level"/>
<dbReference type="PANTHER" id="PTHR14456:SF2">
    <property type="entry name" value="INOSITOL-PENTAKISPHOSPHATE 2-KINASE"/>
    <property type="match status" value="1"/>
</dbReference>
<evidence type="ECO:0000256" key="3">
    <source>
        <dbReference type="ARBA" id="ARBA00022679"/>
    </source>
</evidence>
<comment type="function">
    <text evidence="7">Phosphorylates Ins(1,3,4,5,6)P5 at position 2 to form Ins(1,2,3,4,5,6)P6 (InsP6 or phytate).</text>
</comment>
<evidence type="ECO:0000256" key="4">
    <source>
        <dbReference type="ARBA" id="ARBA00022741"/>
    </source>
</evidence>
<name>A0A6F9DII8_9ASCI</name>
<protein>
    <recommendedName>
        <fullName evidence="2 7">Inositol-pentakisphosphate 2-kinase</fullName>
        <ecNumber evidence="2 7">2.7.1.158</ecNumber>
    </recommendedName>
</protein>
<dbReference type="GO" id="GO:0005524">
    <property type="term" value="F:ATP binding"/>
    <property type="evidence" value="ECO:0007669"/>
    <property type="project" value="UniProtKB-KW"/>
</dbReference>
<evidence type="ECO:0000256" key="2">
    <source>
        <dbReference type="ARBA" id="ARBA00012023"/>
    </source>
</evidence>
<keyword evidence="3 7" id="KW-0808">Transferase</keyword>
<dbReference type="EMBL" id="LR786914">
    <property type="protein sequence ID" value="CAB3262776.1"/>
    <property type="molecule type" value="mRNA"/>
</dbReference>
<comment type="catalytic activity">
    <reaction evidence="7">
        <text>1D-myo-inositol 1,3,4,5,6-pentakisphosphate + ATP = 1D-myo-inositol hexakisphosphate + ADP + H(+)</text>
        <dbReference type="Rhea" id="RHEA:20313"/>
        <dbReference type="ChEBI" id="CHEBI:15378"/>
        <dbReference type="ChEBI" id="CHEBI:30616"/>
        <dbReference type="ChEBI" id="CHEBI:57733"/>
        <dbReference type="ChEBI" id="CHEBI:58130"/>
        <dbReference type="ChEBI" id="CHEBI:456216"/>
        <dbReference type="EC" id="2.7.1.158"/>
    </reaction>
</comment>
<comment type="similarity">
    <text evidence="1">Belongs to the IPK1 type 2 family.</text>
</comment>
<dbReference type="Pfam" id="PF06090">
    <property type="entry name" value="Ins_P5_2-kin"/>
    <property type="match status" value="1"/>
</dbReference>
<dbReference type="PANTHER" id="PTHR14456">
    <property type="entry name" value="INOSITOL POLYPHOSPHATE KINASE 1"/>
    <property type="match status" value="1"/>
</dbReference>
<keyword evidence="5 7" id="KW-0418">Kinase</keyword>
<evidence type="ECO:0000256" key="1">
    <source>
        <dbReference type="ARBA" id="ARBA00007229"/>
    </source>
</evidence>
<evidence type="ECO:0000256" key="7">
    <source>
        <dbReference type="RuleBase" id="RU364126"/>
    </source>
</evidence>
<gene>
    <name evidence="8" type="primary">LOC100183126</name>
</gene>
<dbReference type="Gene3D" id="3.30.200.110">
    <property type="entry name" value="Inositol-pentakisphosphate 2-kinase, N-lobe"/>
    <property type="match status" value="1"/>
</dbReference>
<comment type="domain">
    <text evidence="7">The EXKPK motif is conserved in inositol-pentakisphosphate 2-kinases of both family 1 and 2.</text>
</comment>
<dbReference type="GO" id="GO:0032958">
    <property type="term" value="P:inositol phosphate biosynthetic process"/>
    <property type="evidence" value="ECO:0007669"/>
    <property type="project" value="TreeGrafter"/>
</dbReference>
<dbReference type="GO" id="GO:0005634">
    <property type="term" value="C:nucleus"/>
    <property type="evidence" value="ECO:0007669"/>
    <property type="project" value="TreeGrafter"/>
</dbReference>
<evidence type="ECO:0000256" key="6">
    <source>
        <dbReference type="ARBA" id="ARBA00022840"/>
    </source>
</evidence>
<evidence type="ECO:0000256" key="5">
    <source>
        <dbReference type="ARBA" id="ARBA00022777"/>
    </source>
</evidence>
<evidence type="ECO:0000313" key="8">
    <source>
        <dbReference type="EMBL" id="CAB3262776.1"/>
    </source>
</evidence>
<reference evidence="8" key="1">
    <citation type="submission" date="2020-04" db="EMBL/GenBank/DDBJ databases">
        <authorList>
            <person name="Neveu A P."/>
        </authorList>
    </citation>
    <scope>NUCLEOTIDE SEQUENCE</scope>
    <source>
        <tissue evidence="8">Whole embryo</tissue>
    </source>
</reference>
<accession>A0A6F9DII8</accession>
<sequence length="479" mass="55409">MHMHASDWEYRIEGNNHIIFSNSATGSLLRLPKISKRKRWSEKIDRNGQFMEIEFLESVIYKMLEKCKIHFKSEKVTLSQNFFDELALTLNEKRPKRFWDDVLDDRCTYGLIMPNFCDRVVHALLPSIKYPLSTTAPVISIEIRPKSCYVPHFVDSAPSGLRNKCHYCLMRMYVEKSNPSLPQTLYCPNDLYSNDTRRMKRALCDLIRGPKRYFIARISDEPIEFVKGDSPKFASNLASLFGANGSRGNEFEAFLNLVCASLQAPVTQHPLPQNQTKPHCRRPADATCTPNIHRDVTDDVTGANVMQMLASIQNMRDVPMSEVMKADERVRDYTDRHPGDRELLSLDFPYCIDNWRSALEFEQEPRNKYPLDGEQRTERSEMVALVTRLRRFIISRIFSCCSLIVSMHRLPGVKRCDEDFPGGDDKSFVIEDGFGNFYLSSIAILDLYKDPPNQIAKYYENEQQLTLHLCQRFKPSNPT</sequence>
<keyword evidence="4 7" id="KW-0547">Nucleotide-binding</keyword>